<keyword evidence="1" id="KW-0812">Transmembrane</keyword>
<feature type="transmembrane region" description="Helical" evidence="1">
    <location>
        <begin position="287"/>
        <end position="307"/>
    </location>
</feature>
<sequence length="430" mass="47748">MIKKAICPNCGAEGTVGRYCEFCGTKIVELKKDTEYSTTIRKTVLDFKISQDEVIKIFLKNLAQKEAVPSDIFNKLQITEVSPVFIPMYSYIGSYQANWSCLKIETEKYKVGDETKEIEKKYPMNGVAGGNFSFLLPNCDVSPLPTSFNNFFESIKFDKTLYDQTARKNLSSEEQTYIIEEKGDSQAIVWNNSDCGKCLDSDIQKSVNAQLPRIYEDLSYSCSTNGGAGRAFLLATWIIDYNYNEEKYDFIIDGTGNYIFSNAPIDEKEKSSLDELNKTIKDSKGNAIFGGLLGGILLLVSLIAIFATTFNPVLLLLADTLCAVSLYLLGKVKQNFKAKQEAENKRSHILNDSQTLKCKNLTNALNTNNFGINDLEICKELSADISNMPESLGTNENTTQTDGCVPILMVIGIIIAGILNLLAICKVLLN</sequence>
<feature type="transmembrane region" description="Helical" evidence="1">
    <location>
        <begin position="407"/>
        <end position="429"/>
    </location>
</feature>
<organism evidence="2 3">
    <name type="scientific">Segatella sinensis</name>
    <dbReference type="NCBI Taxonomy" id="3085167"/>
    <lineage>
        <taxon>Bacteria</taxon>
        <taxon>Pseudomonadati</taxon>
        <taxon>Bacteroidota</taxon>
        <taxon>Bacteroidia</taxon>
        <taxon>Bacteroidales</taxon>
        <taxon>Prevotellaceae</taxon>
        <taxon>Segatella</taxon>
    </lineage>
</organism>
<reference evidence="2 3" key="1">
    <citation type="submission" date="2024-04" db="EMBL/GenBank/DDBJ databases">
        <title>Human intestinal bacterial collection.</title>
        <authorList>
            <person name="Pauvert C."/>
            <person name="Hitch T.C.A."/>
            <person name="Clavel T."/>
        </authorList>
    </citation>
    <scope>NUCLEOTIDE SEQUENCE [LARGE SCALE GENOMIC DNA]</scope>
    <source>
        <strain evidence="2 3">CLA-AA-H174</strain>
    </source>
</reference>
<keyword evidence="1" id="KW-1133">Transmembrane helix</keyword>
<feature type="transmembrane region" description="Helical" evidence="1">
    <location>
        <begin position="313"/>
        <end position="330"/>
    </location>
</feature>
<gene>
    <name evidence="2" type="ORF">AAAT87_01745</name>
</gene>
<evidence type="ECO:0008006" key="4">
    <source>
        <dbReference type="Google" id="ProtNLM"/>
    </source>
</evidence>
<evidence type="ECO:0000256" key="1">
    <source>
        <dbReference type="SAM" id="Phobius"/>
    </source>
</evidence>
<proteinExistence type="predicted"/>
<evidence type="ECO:0000313" key="2">
    <source>
        <dbReference type="EMBL" id="MEQ2507001.1"/>
    </source>
</evidence>
<dbReference type="EMBL" id="JBBNGE010000003">
    <property type="protein sequence ID" value="MEQ2507001.1"/>
    <property type="molecule type" value="Genomic_DNA"/>
</dbReference>
<accession>A0ABV1FV47</accession>
<comment type="caution">
    <text evidence="2">The sequence shown here is derived from an EMBL/GenBank/DDBJ whole genome shotgun (WGS) entry which is preliminary data.</text>
</comment>
<dbReference type="Proteomes" id="UP001465717">
    <property type="component" value="Unassembled WGS sequence"/>
</dbReference>
<evidence type="ECO:0000313" key="3">
    <source>
        <dbReference type="Proteomes" id="UP001465717"/>
    </source>
</evidence>
<name>A0ABV1FV47_9BACT</name>
<keyword evidence="3" id="KW-1185">Reference proteome</keyword>
<keyword evidence="1" id="KW-0472">Membrane</keyword>
<protein>
    <recommendedName>
        <fullName evidence="4">Zinc ribbon domain-containing protein</fullName>
    </recommendedName>
</protein>
<dbReference type="RefSeq" id="WP_349225443.1">
    <property type="nucleotide sequence ID" value="NZ_JBBNFG020000007.1"/>
</dbReference>